<dbReference type="CDD" id="cd03791">
    <property type="entry name" value="GT5_Glycogen_synthase_DULL1-like"/>
    <property type="match status" value="1"/>
</dbReference>
<evidence type="ECO:0000256" key="1">
    <source>
        <dbReference type="ARBA" id="ARBA00001478"/>
    </source>
</evidence>
<keyword evidence="5 8" id="KW-0328">Glycosyltransferase</keyword>
<comment type="similarity">
    <text evidence="4 8">Belongs to the glycosyltransferase 1 family. Bacterial/plant glycogen synthase subfamily.</text>
</comment>
<keyword evidence="12" id="KW-1185">Reference proteome</keyword>
<dbReference type="Gene3D" id="3.40.50.2000">
    <property type="entry name" value="Glycogen Phosphorylase B"/>
    <property type="match status" value="2"/>
</dbReference>
<dbReference type="GO" id="GO:0009011">
    <property type="term" value="F:alpha-1,4-glucan glucosyltransferase (ADP-glucose donor) activity"/>
    <property type="evidence" value="ECO:0007669"/>
    <property type="project" value="UniProtKB-EC"/>
</dbReference>
<gene>
    <name evidence="8" type="primary">glgA</name>
    <name evidence="11" type="ORF">J2T09_000695</name>
</gene>
<feature type="domain" description="Glycosyl transferase family 1" evidence="9">
    <location>
        <begin position="331"/>
        <end position="483"/>
    </location>
</feature>
<feature type="binding site" evidence="8">
    <location>
        <position position="58"/>
    </location>
    <ligand>
        <name>ADP-alpha-D-glucose</name>
        <dbReference type="ChEBI" id="CHEBI:57498"/>
    </ligand>
</feature>
<keyword evidence="6 8" id="KW-0808">Transferase</keyword>
<dbReference type="HAMAP" id="MF_00484">
    <property type="entry name" value="Glycogen_synth"/>
    <property type="match status" value="1"/>
</dbReference>
<evidence type="ECO:0000256" key="3">
    <source>
        <dbReference type="ARBA" id="ARBA00004964"/>
    </source>
</evidence>
<dbReference type="NCBIfam" id="NF001899">
    <property type="entry name" value="PRK00654.1-2"/>
    <property type="match status" value="1"/>
</dbReference>
<evidence type="ECO:0000313" key="12">
    <source>
        <dbReference type="Proteomes" id="UP001241472"/>
    </source>
</evidence>
<dbReference type="Pfam" id="PF00534">
    <property type="entry name" value="Glycos_transf_1"/>
    <property type="match status" value="1"/>
</dbReference>
<dbReference type="InterPro" id="IPR013534">
    <property type="entry name" value="Starch_synth_cat_dom"/>
</dbReference>
<dbReference type="EC" id="2.4.1.21" evidence="8"/>
<comment type="catalytic activity">
    <reaction evidence="1 8">
        <text>[(1-&gt;4)-alpha-D-glucosyl](n) + ADP-alpha-D-glucose = [(1-&gt;4)-alpha-D-glucosyl](n+1) + ADP + H(+)</text>
        <dbReference type="Rhea" id="RHEA:18189"/>
        <dbReference type="Rhea" id="RHEA-COMP:9584"/>
        <dbReference type="Rhea" id="RHEA-COMP:9587"/>
        <dbReference type="ChEBI" id="CHEBI:15378"/>
        <dbReference type="ChEBI" id="CHEBI:15444"/>
        <dbReference type="ChEBI" id="CHEBI:57498"/>
        <dbReference type="ChEBI" id="CHEBI:456216"/>
        <dbReference type="EC" id="2.4.1.21"/>
    </reaction>
</comment>
<evidence type="ECO:0000259" key="9">
    <source>
        <dbReference type="Pfam" id="PF00534"/>
    </source>
</evidence>
<organism evidence="11 12">
    <name type="scientific">Neorhizobium huautlense</name>
    <dbReference type="NCBI Taxonomy" id="67774"/>
    <lineage>
        <taxon>Bacteria</taxon>
        <taxon>Pseudomonadati</taxon>
        <taxon>Pseudomonadota</taxon>
        <taxon>Alphaproteobacteria</taxon>
        <taxon>Hyphomicrobiales</taxon>
        <taxon>Rhizobiaceae</taxon>
        <taxon>Rhizobium/Agrobacterium group</taxon>
        <taxon>Neorhizobium</taxon>
    </lineage>
</organism>
<feature type="domain" description="Starch synthase catalytic" evidence="10">
    <location>
        <begin position="45"/>
        <end position="278"/>
    </location>
</feature>
<dbReference type="Proteomes" id="UP001241472">
    <property type="component" value="Unassembled WGS sequence"/>
</dbReference>
<proteinExistence type="inferred from homology"/>
<evidence type="ECO:0000256" key="2">
    <source>
        <dbReference type="ARBA" id="ARBA00002764"/>
    </source>
</evidence>
<dbReference type="SUPFAM" id="SSF53756">
    <property type="entry name" value="UDP-Glycosyltransferase/glycogen phosphorylase"/>
    <property type="match status" value="1"/>
</dbReference>
<protein>
    <recommendedName>
        <fullName evidence="8">Glycogen synthase</fullName>
        <ecNumber evidence="8">2.4.1.21</ecNumber>
    </recommendedName>
    <alternativeName>
        <fullName evidence="8">Starch [bacterial glycogen] synthase</fullName>
    </alternativeName>
</protein>
<comment type="pathway">
    <text evidence="3 8">Glycan biosynthesis; glycogen biosynthesis.</text>
</comment>
<accession>A0ABT9PP98</accession>
<dbReference type="PANTHER" id="PTHR45825:SF11">
    <property type="entry name" value="ALPHA AMYLASE DOMAIN-CONTAINING PROTEIN"/>
    <property type="match status" value="1"/>
</dbReference>
<sequence length="533" mass="58417">MTFNAPVTFEQAGFRDKARGAIVARKNVGRTSGQLFRKGEMQSMRVLSVTSEVFPLIKTGGLADVTGSLPKALLPFGIETTTLVPGYPAVMREIGNHVPLLVFEDLLGERASLLHSKVGDLDLFVLDIPTLYDRPGGPYVDASGNDHADNWKRFAALSLAGAEIAGGILPGWLPDIVHTHDWQSALTSVYMREKGCKTPVVLTIHNLAFQGQYAADLLPFMGLPASTMSMDCLEYFGDISTLKGGLQTADAIITVSPTYAREILTPRFGMGLDGVLNERVTILRGIVNGIDMDIWDPATDEHIPQTYDSTSLRRKRANRNALLDHFDLDRGDGPIFSAVSRLTWQKGMDMLADTADEVIFKGGRIIVFGQGDHDIEQKLLETAARFPGRMAVHIGYGEPTAHLIHAGSDAIVQPSRFEPCGLTQLYALRYGCVPVVSRTGGLSETIIDANDAAISARVATGFQFHPVNTDGLRLALRRTLDAYADPRSWARLQNQGMKTKFSWERSAEQYANVYNSLVRGTTTSDNNTRRQVY</sequence>
<dbReference type="Pfam" id="PF08323">
    <property type="entry name" value="Glyco_transf_5"/>
    <property type="match status" value="1"/>
</dbReference>
<evidence type="ECO:0000313" key="11">
    <source>
        <dbReference type="EMBL" id="MDP9835953.1"/>
    </source>
</evidence>
<dbReference type="NCBIfam" id="TIGR02095">
    <property type="entry name" value="glgA"/>
    <property type="match status" value="1"/>
</dbReference>
<evidence type="ECO:0000256" key="6">
    <source>
        <dbReference type="ARBA" id="ARBA00022679"/>
    </source>
</evidence>
<evidence type="ECO:0000256" key="8">
    <source>
        <dbReference type="HAMAP-Rule" id="MF_00484"/>
    </source>
</evidence>
<dbReference type="InterPro" id="IPR011835">
    <property type="entry name" value="GS/SS"/>
</dbReference>
<name>A0ABT9PP98_9HYPH</name>
<comment type="caution">
    <text evidence="11">The sequence shown here is derived from an EMBL/GenBank/DDBJ whole genome shotgun (WGS) entry which is preliminary data.</text>
</comment>
<evidence type="ECO:0000259" key="10">
    <source>
        <dbReference type="Pfam" id="PF08323"/>
    </source>
</evidence>
<evidence type="ECO:0000256" key="4">
    <source>
        <dbReference type="ARBA" id="ARBA00010281"/>
    </source>
</evidence>
<dbReference type="PANTHER" id="PTHR45825">
    <property type="entry name" value="GRANULE-BOUND STARCH SYNTHASE 1, CHLOROPLASTIC/AMYLOPLASTIC"/>
    <property type="match status" value="1"/>
</dbReference>
<evidence type="ECO:0000256" key="7">
    <source>
        <dbReference type="ARBA" id="ARBA00023056"/>
    </source>
</evidence>
<dbReference type="EMBL" id="JAUSRF010000002">
    <property type="protein sequence ID" value="MDP9835953.1"/>
    <property type="molecule type" value="Genomic_DNA"/>
</dbReference>
<reference evidence="11 12" key="1">
    <citation type="submission" date="2023-07" db="EMBL/GenBank/DDBJ databases">
        <title>Sorghum-associated microbial communities from plants grown in Nebraska, USA.</title>
        <authorList>
            <person name="Schachtman D."/>
        </authorList>
    </citation>
    <scope>NUCLEOTIDE SEQUENCE [LARGE SCALE GENOMIC DNA]</scope>
    <source>
        <strain evidence="11 12">DS1307</strain>
    </source>
</reference>
<dbReference type="InterPro" id="IPR001296">
    <property type="entry name" value="Glyco_trans_1"/>
</dbReference>
<keyword evidence="7 8" id="KW-0320">Glycogen biosynthesis</keyword>
<evidence type="ECO:0000256" key="5">
    <source>
        <dbReference type="ARBA" id="ARBA00022676"/>
    </source>
</evidence>
<comment type="function">
    <text evidence="2 8">Synthesizes alpha-1,4-glucan chains using ADP-glucose.</text>
</comment>